<dbReference type="SMART" id="SM00448">
    <property type="entry name" value="REC"/>
    <property type="match status" value="1"/>
</dbReference>
<evidence type="ECO:0000256" key="3">
    <source>
        <dbReference type="SAM" id="MobiDB-lite"/>
    </source>
</evidence>
<dbReference type="Gene3D" id="3.30.450.40">
    <property type="match status" value="1"/>
</dbReference>
<accession>A0A6A6GU36</accession>
<feature type="compositionally biased region" description="Low complexity" evidence="3">
    <location>
        <begin position="505"/>
        <end position="517"/>
    </location>
</feature>
<dbReference type="PRINTS" id="PR00344">
    <property type="entry name" value="BCTRLSENSOR"/>
</dbReference>
<feature type="compositionally biased region" description="Low complexity" evidence="3">
    <location>
        <begin position="1095"/>
        <end position="1114"/>
    </location>
</feature>
<evidence type="ECO:0000259" key="5">
    <source>
        <dbReference type="PROSITE" id="PS50110"/>
    </source>
</evidence>
<dbReference type="OrthoDB" id="303614at2759"/>
<dbReference type="CDD" id="cd00082">
    <property type="entry name" value="HisKA"/>
    <property type="match status" value="1"/>
</dbReference>
<feature type="modified residue" description="4-aspartylphosphate" evidence="2">
    <location>
        <position position="1214"/>
    </location>
</feature>
<dbReference type="SUPFAM" id="SSF55874">
    <property type="entry name" value="ATPase domain of HSP90 chaperone/DNA topoisomerase II/histidine kinase"/>
    <property type="match status" value="1"/>
</dbReference>
<dbReference type="PROSITE" id="PS50109">
    <property type="entry name" value="HIS_KIN"/>
    <property type="match status" value="1"/>
</dbReference>
<dbReference type="PROSITE" id="PS50110">
    <property type="entry name" value="RESPONSE_REGULATORY"/>
    <property type="match status" value="1"/>
</dbReference>
<feature type="compositionally biased region" description="Polar residues" evidence="3">
    <location>
        <begin position="346"/>
        <end position="355"/>
    </location>
</feature>
<dbReference type="InterPro" id="IPR003594">
    <property type="entry name" value="HATPase_dom"/>
</dbReference>
<name>A0A6A6GU36_VIRVR</name>
<dbReference type="PANTHER" id="PTHR43719">
    <property type="entry name" value="TWO-COMPONENT HISTIDINE KINASE"/>
    <property type="match status" value="1"/>
</dbReference>
<dbReference type="InterPro" id="IPR050956">
    <property type="entry name" value="2C_system_His_kinase"/>
</dbReference>
<dbReference type="SMART" id="SM00387">
    <property type="entry name" value="HATPase_c"/>
    <property type="match status" value="1"/>
</dbReference>
<dbReference type="InterPro" id="IPR011006">
    <property type="entry name" value="CheY-like_superfamily"/>
</dbReference>
<keyword evidence="7" id="KW-1185">Reference proteome</keyword>
<proteinExistence type="predicted"/>
<dbReference type="PANTHER" id="PTHR43719:SF69">
    <property type="entry name" value="HISTIDINE KINASE G7"/>
    <property type="match status" value="1"/>
</dbReference>
<dbReference type="InterPro" id="IPR005467">
    <property type="entry name" value="His_kinase_dom"/>
</dbReference>
<dbReference type="SUPFAM" id="SSF55781">
    <property type="entry name" value="GAF domain-like"/>
    <property type="match status" value="1"/>
</dbReference>
<dbReference type="SUPFAM" id="SSF47384">
    <property type="entry name" value="Homodimeric domain of signal transducing histidine kinase"/>
    <property type="match status" value="1"/>
</dbReference>
<sequence length="1292" mass="139503">MTDKGITALVHERETYRHLDLSAVHGFVDNANDPIPPARPGRDRALTAFAQLGLLRLGAHRAFVSLFDRRYQYVIAETTASSTLRSSPDKPTDENLLLCGLAFPHSQGVSSHALEVTSDSLAACSTGGGNKDDAAWTMPVIVVPDVQVDSRFASSRFLNAHEDIRFYASVPIRSPAGSLIGVFSVTDSKPREALGNTEADFLRDMSSTIMDHLVLVRYRQDEARGKRMMRGLGSFVEGMTTITGLSSDQWSTRPGGDAGQEGMLNVAQQARMHEETGLTNGEDNATLQDVHGTQSCFAPESSSSPPASPTSNSAERRASGETDVPHRFFKSVSESPSLAGSVKSGGKSTSLTGTPSPAPSAHDIRSLFSRAANTIRESIEVEGVLFFDASVTTYGGMIESEQHDSCDTGNSHNSQSSSSGEESVRSVRSGSNRRLRDDKTCEIFGFSTTGIASIDGDKPNAEHLAVPERFLHLLLRRYPEGKIFNFDEEGVPLSDTESDSDHQDSASSATAAITDGSSRGRRQRQQSFARSKEPSFIIKVFPNARSVLAFPLWDSHRSRWYAGGVAWTRTPTRVFSVKSELSYLRAFGATIMAEVAKIDAQQANRVKTDVLGSISHELRSPLHGILGGVELLQETSIDVFQDSTVHTIERCSMTLLDTINHLLDYAKVNNIMRASKTRRQTPRRDGDSQASNMMDRNSTAVAWDVDIGSIIEEVVESVFAGHEFEASSNSLDTQADLMSPDPTVRDLDTEVLSKQIEPTSRGTSHDQVKIILDISPAASWRFSTQPGAVRRIVMNIFGNALKYTVGGHIKVTVDQKELPGKGAPISEVKIIVEDTGKGISKEYLAHHLYTPFSQENSLSPGTGLGLSITHKIVTSLGGTIDAQSETGRGSTMSISLPLPHSTSAETSHENSTFAVLISRTKGLRVSLSGFNDTVALTAQGIPNKSKDWQLPRTAIARQCQAWLYMDVLPSTETAIKPDIYLATLAGAEALADMNKAGVVIQPVVVICPSAAVARHLSTTSRTIERNGVFEYIAQPCGPRKLAKTFTLALDRWADIQLEQASQMLGRLPGAFSSSSVHTQEQPDEDSSSIAQRNVTTSASTSPSITPSKATSSPTNSTEHQPHPPQPISSRDPDLSPKSTPDVLPPPSAPSAASPPTPDSDIAPYLIVDDNAINLKLLSTYLRRQNLPVATATNGALAVAAYQAARGAFSCIFMDIQMPQLDGVAASRAIREYEMRERLDPVCIVVLTGLATKENIQEAKASGANEFFPKPVRLKLLDPVLGRARRKLAGKSG</sequence>
<reference evidence="6" key="1">
    <citation type="journal article" date="2020" name="Stud. Mycol.">
        <title>101 Dothideomycetes genomes: a test case for predicting lifestyles and emergence of pathogens.</title>
        <authorList>
            <person name="Haridas S."/>
            <person name="Albert R."/>
            <person name="Binder M."/>
            <person name="Bloem J."/>
            <person name="Labutti K."/>
            <person name="Salamov A."/>
            <person name="Andreopoulos B."/>
            <person name="Baker S."/>
            <person name="Barry K."/>
            <person name="Bills G."/>
            <person name="Bluhm B."/>
            <person name="Cannon C."/>
            <person name="Castanera R."/>
            <person name="Culley D."/>
            <person name="Daum C."/>
            <person name="Ezra D."/>
            <person name="Gonzalez J."/>
            <person name="Henrissat B."/>
            <person name="Kuo A."/>
            <person name="Liang C."/>
            <person name="Lipzen A."/>
            <person name="Lutzoni F."/>
            <person name="Magnuson J."/>
            <person name="Mondo S."/>
            <person name="Nolan M."/>
            <person name="Ohm R."/>
            <person name="Pangilinan J."/>
            <person name="Park H.-J."/>
            <person name="Ramirez L."/>
            <person name="Alfaro M."/>
            <person name="Sun H."/>
            <person name="Tritt A."/>
            <person name="Yoshinaga Y."/>
            <person name="Zwiers L.-H."/>
            <person name="Turgeon B."/>
            <person name="Goodwin S."/>
            <person name="Spatafora J."/>
            <person name="Crous P."/>
            <person name="Grigoriev I."/>
        </authorList>
    </citation>
    <scope>NUCLEOTIDE SEQUENCE</scope>
    <source>
        <strain evidence="6">Tuck. ex Michener</strain>
    </source>
</reference>
<dbReference type="Gene3D" id="3.40.50.2300">
    <property type="match status" value="1"/>
</dbReference>
<dbReference type="Proteomes" id="UP000800092">
    <property type="component" value="Unassembled WGS sequence"/>
</dbReference>
<dbReference type="InterPro" id="IPR001789">
    <property type="entry name" value="Sig_transdc_resp-reg_receiver"/>
</dbReference>
<feature type="compositionally biased region" description="Basic and acidic residues" evidence="3">
    <location>
        <begin position="314"/>
        <end position="326"/>
    </location>
</feature>
<gene>
    <name evidence="6" type="ORF">EV356DRAFT_496525</name>
</gene>
<dbReference type="InterPro" id="IPR029016">
    <property type="entry name" value="GAF-like_dom_sf"/>
</dbReference>
<feature type="compositionally biased region" description="Pro residues" evidence="3">
    <location>
        <begin position="1142"/>
        <end position="1157"/>
    </location>
</feature>
<dbReference type="InterPro" id="IPR003661">
    <property type="entry name" value="HisK_dim/P_dom"/>
</dbReference>
<dbReference type="Gene3D" id="3.30.565.10">
    <property type="entry name" value="Histidine kinase-like ATPase, C-terminal domain"/>
    <property type="match status" value="1"/>
</dbReference>
<feature type="domain" description="Histidine kinase" evidence="4">
    <location>
        <begin position="613"/>
        <end position="900"/>
    </location>
</feature>
<dbReference type="Pfam" id="PF00512">
    <property type="entry name" value="HisKA"/>
    <property type="match status" value="1"/>
</dbReference>
<dbReference type="Pfam" id="PF02518">
    <property type="entry name" value="HATPase_c"/>
    <property type="match status" value="1"/>
</dbReference>
<evidence type="ECO:0000256" key="1">
    <source>
        <dbReference type="ARBA" id="ARBA00022553"/>
    </source>
</evidence>
<feature type="domain" description="Response regulatory" evidence="5">
    <location>
        <begin position="1163"/>
        <end position="1284"/>
    </location>
</feature>
<organism evidence="6 7">
    <name type="scientific">Viridothelium virens</name>
    <name type="common">Speckled blister lichen</name>
    <name type="synonym">Trypethelium virens</name>
    <dbReference type="NCBI Taxonomy" id="1048519"/>
    <lineage>
        <taxon>Eukaryota</taxon>
        <taxon>Fungi</taxon>
        <taxon>Dikarya</taxon>
        <taxon>Ascomycota</taxon>
        <taxon>Pezizomycotina</taxon>
        <taxon>Dothideomycetes</taxon>
        <taxon>Dothideomycetes incertae sedis</taxon>
        <taxon>Trypetheliales</taxon>
        <taxon>Trypetheliaceae</taxon>
        <taxon>Viridothelium</taxon>
    </lineage>
</organism>
<feature type="region of interest" description="Disordered" evidence="3">
    <location>
        <begin position="294"/>
        <end position="362"/>
    </location>
</feature>
<feature type="region of interest" description="Disordered" evidence="3">
    <location>
        <begin position="674"/>
        <end position="695"/>
    </location>
</feature>
<feature type="region of interest" description="Disordered" evidence="3">
    <location>
        <begin position="1071"/>
        <end position="1158"/>
    </location>
</feature>
<keyword evidence="1 2" id="KW-0597">Phosphoprotein</keyword>
<feature type="region of interest" description="Disordered" evidence="3">
    <location>
        <begin position="400"/>
        <end position="433"/>
    </location>
</feature>
<dbReference type="Gene3D" id="1.10.287.130">
    <property type="match status" value="1"/>
</dbReference>
<evidence type="ECO:0000259" key="4">
    <source>
        <dbReference type="PROSITE" id="PS50109"/>
    </source>
</evidence>
<dbReference type="InterPro" id="IPR004358">
    <property type="entry name" value="Sig_transdc_His_kin-like_C"/>
</dbReference>
<feature type="compositionally biased region" description="Low complexity" evidence="3">
    <location>
        <begin position="295"/>
        <end position="313"/>
    </location>
</feature>
<dbReference type="InterPro" id="IPR036890">
    <property type="entry name" value="HATPase_C_sf"/>
</dbReference>
<dbReference type="InterPro" id="IPR036097">
    <property type="entry name" value="HisK_dim/P_sf"/>
</dbReference>
<dbReference type="GO" id="GO:0000155">
    <property type="term" value="F:phosphorelay sensor kinase activity"/>
    <property type="evidence" value="ECO:0007669"/>
    <property type="project" value="InterPro"/>
</dbReference>
<protein>
    <submittedName>
        <fullName evidence="6">Uncharacterized protein</fullName>
    </submittedName>
</protein>
<feature type="region of interest" description="Disordered" evidence="3">
    <location>
        <begin position="490"/>
        <end position="530"/>
    </location>
</feature>
<dbReference type="FunFam" id="1.10.287.130:FF:000023">
    <property type="entry name" value="Sensor histidine kinase/response regulator, putative"/>
    <property type="match status" value="1"/>
</dbReference>
<feature type="compositionally biased region" description="Low complexity" evidence="3">
    <location>
        <begin position="411"/>
        <end position="432"/>
    </location>
</feature>
<evidence type="ECO:0000313" key="6">
    <source>
        <dbReference type="EMBL" id="KAF2229088.1"/>
    </source>
</evidence>
<dbReference type="SMART" id="SM00388">
    <property type="entry name" value="HisKA"/>
    <property type="match status" value="1"/>
</dbReference>
<dbReference type="SUPFAM" id="SSF52172">
    <property type="entry name" value="CheY-like"/>
    <property type="match status" value="1"/>
</dbReference>
<dbReference type="CDD" id="cd17546">
    <property type="entry name" value="REC_hyHK_CKI1_RcsC-like"/>
    <property type="match status" value="1"/>
</dbReference>
<dbReference type="EMBL" id="ML991876">
    <property type="protein sequence ID" value="KAF2229088.1"/>
    <property type="molecule type" value="Genomic_DNA"/>
</dbReference>
<evidence type="ECO:0000256" key="2">
    <source>
        <dbReference type="PROSITE-ProRule" id="PRU00169"/>
    </source>
</evidence>
<evidence type="ECO:0000313" key="7">
    <source>
        <dbReference type="Proteomes" id="UP000800092"/>
    </source>
</evidence>
<dbReference type="Pfam" id="PF00072">
    <property type="entry name" value="Response_reg"/>
    <property type="match status" value="1"/>
</dbReference>